<name>A0A4P9W3K1_9FUNG</name>
<feature type="chain" id="PRO_5020875878" description="Metallo-dependent phosphatase-like protein" evidence="3">
    <location>
        <begin position="25"/>
        <end position="237"/>
    </location>
</feature>
<dbReference type="GO" id="GO:0016787">
    <property type="term" value="F:hydrolase activity"/>
    <property type="evidence" value="ECO:0007669"/>
    <property type="project" value="UniProtKB-KW"/>
</dbReference>
<reference evidence="5" key="1">
    <citation type="journal article" date="2018" name="Nat. Microbiol.">
        <title>Leveraging single-cell genomics to expand the fungal tree of life.</title>
        <authorList>
            <person name="Ahrendt S.R."/>
            <person name="Quandt C.A."/>
            <person name="Ciobanu D."/>
            <person name="Clum A."/>
            <person name="Salamov A."/>
            <person name="Andreopoulos B."/>
            <person name="Cheng J.F."/>
            <person name="Woyke T."/>
            <person name="Pelin A."/>
            <person name="Henrissat B."/>
            <person name="Reynolds N.K."/>
            <person name="Benny G.L."/>
            <person name="Smith M.E."/>
            <person name="James T.Y."/>
            <person name="Grigoriev I.V."/>
        </authorList>
    </citation>
    <scope>NUCLEOTIDE SEQUENCE [LARGE SCALE GENOMIC DNA]</scope>
</reference>
<dbReference type="PROSITE" id="PS51257">
    <property type="entry name" value="PROKAR_LIPOPROTEIN"/>
    <property type="match status" value="1"/>
</dbReference>
<proteinExistence type="predicted"/>
<sequence length="237" mass="25407">MKIAYPSLILSAIAACAAPAPGKAIAEAGSTVNFLIMGDWGSGRPEQQTVADSMQQVAVQTNARIGTKKLAIIFIDTDLLNYGYSGDDLPAIYENFKAHGWTPENNTVQKQLNIIEGLLKKHADKEYLLVAGHHGIAVCEALNYLSDVQTLFEQYKPTAYAYGHVHSLAFGRSGSTAYVQSGCGGQSSGVCFNSVDDAWSESTFGFVSASFDDDSVTFNYFDLNGNAVHSATAAPRF</sequence>
<evidence type="ECO:0000313" key="5">
    <source>
        <dbReference type="Proteomes" id="UP000269721"/>
    </source>
</evidence>
<dbReference type="OrthoDB" id="411211at2759"/>
<keyword evidence="1 3" id="KW-0732">Signal</keyword>
<dbReference type="InterPro" id="IPR051558">
    <property type="entry name" value="Metallophosphoesterase_PAP"/>
</dbReference>
<evidence type="ECO:0008006" key="6">
    <source>
        <dbReference type="Google" id="ProtNLM"/>
    </source>
</evidence>
<evidence type="ECO:0000313" key="4">
    <source>
        <dbReference type="EMBL" id="RKO86714.1"/>
    </source>
</evidence>
<organism evidence="4 5">
    <name type="scientific">Blyttiomyces helicus</name>
    <dbReference type="NCBI Taxonomy" id="388810"/>
    <lineage>
        <taxon>Eukaryota</taxon>
        <taxon>Fungi</taxon>
        <taxon>Fungi incertae sedis</taxon>
        <taxon>Chytridiomycota</taxon>
        <taxon>Chytridiomycota incertae sedis</taxon>
        <taxon>Chytridiomycetes</taxon>
        <taxon>Chytridiomycetes incertae sedis</taxon>
        <taxon>Blyttiomyces</taxon>
    </lineage>
</organism>
<dbReference type="PANTHER" id="PTHR10161">
    <property type="entry name" value="TARTRATE-RESISTANT ACID PHOSPHATASE TYPE 5"/>
    <property type="match status" value="1"/>
</dbReference>
<keyword evidence="5" id="KW-1185">Reference proteome</keyword>
<evidence type="ECO:0000256" key="1">
    <source>
        <dbReference type="ARBA" id="ARBA00022729"/>
    </source>
</evidence>
<dbReference type="PANTHER" id="PTHR10161:SF14">
    <property type="entry name" value="TARTRATE-RESISTANT ACID PHOSPHATASE TYPE 5"/>
    <property type="match status" value="1"/>
</dbReference>
<gene>
    <name evidence="4" type="ORF">BDK51DRAFT_31661</name>
</gene>
<dbReference type="InterPro" id="IPR029052">
    <property type="entry name" value="Metallo-depent_PP-like"/>
</dbReference>
<feature type="signal peptide" evidence="3">
    <location>
        <begin position="1"/>
        <end position="24"/>
    </location>
</feature>
<evidence type="ECO:0000256" key="3">
    <source>
        <dbReference type="SAM" id="SignalP"/>
    </source>
</evidence>
<dbReference type="Gene3D" id="3.60.21.10">
    <property type="match status" value="1"/>
</dbReference>
<accession>A0A4P9W3K1</accession>
<dbReference type="AlphaFoldDB" id="A0A4P9W3K1"/>
<protein>
    <recommendedName>
        <fullName evidence="6">Metallo-dependent phosphatase-like protein</fullName>
    </recommendedName>
</protein>
<dbReference type="EMBL" id="KZ997967">
    <property type="protein sequence ID" value="RKO86714.1"/>
    <property type="molecule type" value="Genomic_DNA"/>
</dbReference>
<dbReference type="Proteomes" id="UP000269721">
    <property type="component" value="Unassembled WGS sequence"/>
</dbReference>
<keyword evidence="2" id="KW-0378">Hydrolase</keyword>
<evidence type="ECO:0000256" key="2">
    <source>
        <dbReference type="ARBA" id="ARBA00022801"/>
    </source>
</evidence>
<dbReference type="SUPFAM" id="SSF56300">
    <property type="entry name" value="Metallo-dependent phosphatases"/>
    <property type="match status" value="1"/>
</dbReference>